<dbReference type="RefSeq" id="WP_204735393.1">
    <property type="nucleotide sequence ID" value="NZ_JAVDWE010000015.1"/>
</dbReference>
<reference evidence="1 2" key="1">
    <citation type="submission" date="2023-07" db="EMBL/GenBank/DDBJ databases">
        <title>Sorghum-associated microbial communities from plants grown in Nebraska, USA.</title>
        <authorList>
            <person name="Schachtman D."/>
        </authorList>
    </citation>
    <scope>NUCLEOTIDE SEQUENCE [LARGE SCALE GENOMIC DNA]</scope>
    <source>
        <strain evidence="1 2">BE240</strain>
    </source>
</reference>
<organism evidence="1 2">
    <name type="scientific">Hydrogenophaga laconesensis</name>
    <dbReference type="NCBI Taxonomy" id="1805971"/>
    <lineage>
        <taxon>Bacteria</taxon>
        <taxon>Pseudomonadati</taxon>
        <taxon>Pseudomonadota</taxon>
        <taxon>Betaproteobacteria</taxon>
        <taxon>Burkholderiales</taxon>
        <taxon>Comamonadaceae</taxon>
        <taxon>Hydrogenophaga</taxon>
    </lineage>
</organism>
<comment type="caution">
    <text evidence="1">The sequence shown here is derived from an EMBL/GenBank/DDBJ whole genome shotgun (WGS) entry which is preliminary data.</text>
</comment>
<dbReference type="EMBL" id="JAVDWE010000015">
    <property type="protein sequence ID" value="MDR7096672.1"/>
    <property type="molecule type" value="Genomic_DNA"/>
</dbReference>
<dbReference type="GO" id="GO:0016829">
    <property type="term" value="F:lyase activity"/>
    <property type="evidence" value="ECO:0007669"/>
    <property type="project" value="UniProtKB-KW"/>
</dbReference>
<gene>
    <name evidence="1" type="ORF">J2X09_004429</name>
</gene>
<evidence type="ECO:0000313" key="1">
    <source>
        <dbReference type="EMBL" id="MDR7096672.1"/>
    </source>
</evidence>
<dbReference type="SUPFAM" id="SSF89372">
    <property type="entry name" value="Fucose-specific lectin"/>
    <property type="match status" value="1"/>
</dbReference>
<dbReference type="Proteomes" id="UP001265550">
    <property type="component" value="Unassembled WGS sequence"/>
</dbReference>
<keyword evidence="1" id="KW-0456">Lyase</keyword>
<dbReference type="Gene3D" id="2.60.220.30">
    <property type="match status" value="1"/>
</dbReference>
<proteinExistence type="predicted"/>
<name>A0ABU1VGR8_9BURK</name>
<sequence length="835" mass="86105">MFAVTPQRPPTPLSGPVHRRPFLSVRLWRLAGCLLPVLLVACGGSSHNGEPPVERTTAVIGPAGGTLTGPDGVQVVIPAGALRANTTIGIARTAEGAPAADPMLATPGTRYEFTPHGISFEVPVAIRLPVAAGVTAPEVWFAGTDTAWIPAEAVVAGGFATVERNTFSWSYVAQACSIPANAPPNPDRCFGPRGGTLMTASPSNALVRTSDSNAYVNPVGTFRLDAAATLNFSASYSMWPSCTAARVTFYRRQLDRSPDVLETLYDQTLPLNVGYHGDRGAGGAAQFPPVALSHLDRGRHVYATYVACQRGDGFQARYQDAIVINVDVPVPATTQTIGGTVSGLAGTVVLRNNGADDLTVTASGAFTFATPVATGVPYNVTVSTQPAGQTCTVQNGSGTASANITNVAVTCGAGGGQAWQVAARIEASLGIAQNPVVAVDSTGNAMAVWQQHDGTRNNIWANRYTAGGSWGTPQNIETGSGNAVSPAVAVDSAGNVTAIWSQHDGTTMSIRSATWSGGSWGTDVPVESDNGAATTPHLGVDAGGNVLAVWAWNDGGQHRIRANRRVSGTWQTETSIDGAVGPAIAPQVAVMPGGFALAVWLQADGGQQHLFHNAFNGTGWSSAQQLVTNTTSSIGEPRIARNDSGGAIVVWAQGTGAGSSSSDVLAARYSGGMWNNPVTLSNVNAQGSFDPRIAMAPTGEAVVLWRESHNDARQTWGQPYSPDGGWAVAATRLDATLDGGSGSSGGGPLDVGIDAHGNAIAVWSHALSGAMYNDLYATRYDATSMAWGSSQLIENTAGGIDSCAVAVDTDGNAIAVWAQDDGSPPHGDIWSNVFR</sequence>
<keyword evidence="2" id="KW-1185">Reference proteome</keyword>
<protein>
    <submittedName>
        <fullName evidence="1">Enzyme related to lactoylglutathione lyase</fullName>
    </submittedName>
</protein>
<accession>A0ABU1VGR8</accession>
<evidence type="ECO:0000313" key="2">
    <source>
        <dbReference type="Proteomes" id="UP001265550"/>
    </source>
</evidence>